<sequence>MVYKTFQISGDLFWGWQSKIDIEHPDYNTIEKVISRIKMDLIQYLNKGGLVDLIEKVKAAKFHCHDNIDDIFINKIDTNTDTDKNTDTDTNTDKDKIIYICDHC</sequence>
<reference evidence="1" key="1">
    <citation type="journal article" date="2020" name="Nature">
        <title>Giant virus diversity and host interactions through global metagenomics.</title>
        <authorList>
            <person name="Schulz F."/>
            <person name="Roux S."/>
            <person name="Paez-Espino D."/>
            <person name="Jungbluth S."/>
            <person name="Walsh D.A."/>
            <person name="Denef V.J."/>
            <person name="McMahon K.D."/>
            <person name="Konstantinidis K.T."/>
            <person name="Eloe-Fadrosh E.A."/>
            <person name="Kyrpides N.C."/>
            <person name="Woyke T."/>
        </authorList>
    </citation>
    <scope>NUCLEOTIDE SEQUENCE</scope>
    <source>
        <strain evidence="1">GVMAG-S-3300013094-100</strain>
    </source>
</reference>
<accession>A0A6C0KXE1</accession>
<dbReference type="AlphaFoldDB" id="A0A6C0KXE1"/>
<dbReference type="EMBL" id="MN740976">
    <property type="protein sequence ID" value="QHU20998.1"/>
    <property type="molecule type" value="Genomic_DNA"/>
</dbReference>
<proteinExistence type="predicted"/>
<protein>
    <submittedName>
        <fullName evidence="1">Uncharacterized protein</fullName>
    </submittedName>
</protein>
<name>A0A6C0KXE1_9ZZZZ</name>
<organism evidence="1">
    <name type="scientific">viral metagenome</name>
    <dbReference type="NCBI Taxonomy" id="1070528"/>
    <lineage>
        <taxon>unclassified sequences</taxon>
        <taxon>metagenomes</taxon>
        <taxon>organismal metagenomes</taxon>
    </lineage>
</organism>
<evidence type="ECO:0000313" key="1">
    <source>
        <dbReference type="EMBL" id="QHU20998.1"/>
    </source>
</evidence>